<protein>
    <submittedName>
        <fullName evidence="2">Uncharacterized protein</fullName>
    </submittedName>
</protein>
<evidence type="ECO:0000313" key="2">
    <source>
        <dbReference type="EMBL" id="MUG83559.1"/>
    </source>
</evidence>
<organism evidence="2">
    <name type="scientific">Staphylococcus aureus</name>
    <dbReference type="NCBI Taxonomy" id="1280"/>
    <lineage>
        <taxon>Bacteria</taxon>
        <taxon>Bacillati</taxon>
        <taxon>Bacillota</taxon>
        <taxon>Bacilli</taxon>
        <taxon>Bacillales</taxon>
        <taxon>Staphylococcaceae</taxon>
        <taxon>Staphylococcus</taxon>
    </lineage>
</organism>
<name>A0A6B1RPJ5_STAAU</name>
<comment type="caution">
    <text evidence="2">The sequence shown here is derived from an EMBL/GenBank/DDBJ whole genome shotgun (WGS) entry which is preliminary data.</text>
</comment>
<gene>
    <name evidence="2" type="ORF">GAY51_07895</name>
    <name evidence="1" type="ORF">GAY54_07200</name>
</gene>
<dbReference type="Proteomes" id="UP000463077">
    <property type="component" value="Unassembled WGS sequence"/>
</dbReference>
<accession>A0A6B1RPJ5</accession>
<dbReference type="AlphaFoldDB" id="A0A6B1RPJ5"/>
<dbReference type="EMBL" id="WFHO01000011">
    <property type="protein sequence ID" value="MUG52340.1"/>
    <property type="molecule type" value="Genomic_DNA"/>
</dbReference>
<sequence>MCTEPHKLYFGLTHLMLYEQVRFCYILTYLHANYINVNILAIFYRLIVNIASPNIYSNL</sequence>
<reference evidence="2 3" key="1">
    <citation type="journal article" date="2019" name="Int. J. Infect. Dis.">
        <title>Characterization of a community-acquired methicillin-resistant sequence type 338 Staphylococcus aureus strain containing a staphylococcal cassette chromosome mec type VT.</title>
        <authorList>
            <person name="Chen Y."/>
            <person name="Hong J."/>
            <person name="Chen Y."/>
            <person name="Wang H."/>
            <person name="Yu Y."/>
            <person name="Qu T."/>
        </authorList>
    </citation>
    <scope>NUCLEOTIDE SEQUENCE</scope>
    <source>
        <strain evidence="1 3">LJ05</strain>
        <strain evidence="2">LQ41</strain>
    </source>
</reference>
<dbReference type="EMBL" id="WFIJ01000011">
    <property type="protein sequence ID" value="MUG83559.1"/>
    <property type="molecule type" value="Genomic_DNA"/>
</dbReference>
<evidence type="ECO:0000313" key="1">
    <source>
        <dbReference type="EMBL" id="MUG52340.1"/>
    </source>
</evidence>
<evidence type="ECO:0000313" key="3">
    <source>
        <dbReference type="Proteomes" id="UP000463077"/>
    </source>
</evidence>
<proteinExistence type="predicted"/>